<dbReference type="Pfam" id="PF07282">
    <property type="entry name" value="Cas12f1-like_TNB"/>
    <property type="match status" value="1"/>
</dbReference>
<accession>A0ABP5K1L9</accession>
<keyword evidence="6" id="KW-0233">DNA recombination</keyword>
<comment type="caution">
    <text evidence="11">The sequence shown here is derived from an EMBL/GenBank/DDBJ whole genome shotgun (WGS) entry which is preliminary data.</text>
</comment>
<dbReference type="GO" id="GO:0004519">
    <property type="term" value="F:endonuclease activity"/>
    <property type="evidence" value="ECO:0007669"/>
    <property type="project" value="UniProtKB-KW"/>
</dbReference>
<keyword evidence="4" id="KW-0862">Zinc</keyword>
<dbReference type="Pfam" id="PF12323">
    <property type="entry name" value="HTH_OrfB_IS605"/>
    <property type="match status" value="1"/>
</dbReference>
<name>A0ABP5K1L9_9ACTN</name>
<organism evidence="11 12">
    <name type="scientific">Streptomyces synnematoformans</name>
    <dbReference type="NCBI Taxonomy" id="415721"/>
    <lineage>
        <taxon>Bacteria</taxon>
        <taxon>Bacillati</taxon>
        <taxon>Actinomycetota</taxon>
        <taxon>Actinomycetes</taxon>
        <taxon>Kitasatosporales</taxon>
        <taxon>Streptomycetaceae</taxon>
        <taxon>Streptomyces</taxon>
    </lineage>
</organism>
<evidence type="ECO:0000259" key="10">
    <source>
        <dbReference type="Pfam" id="PF12323"/>
    </source>
</evidence>
<evidence type="ECO:0000256" key="7">
    <source>
        <dbReference type="SAM" id="MobiDB-lite"/>
    </source>
</evidence>
<protein>
    <submittedName>
        <fullName evidence="11">RNA-guided endonuclease TnpB family protein</fullName>
    </submittedName>
</protein>
<keyword evidence="5" id="KW-0238">DNA-binding</keyword>
<dbReference type="Proteomes" id="UP001500443">
    <property type="component" value="Unassembled WGS sequence"/>
</dbReference>
<feature type="domain" description="Transposase putative helix-turn-helix" evidence="10">
    <location>
        <begin position="1"/>
        <end position="43"/>
    </location>
</feature>
<sequence length="412" mass="45667">MLTGRRYRLAVDEKQAAMVEEFGNICRAVWNTGLDQRRQYRRRGAWMNYVPQAAELAEAKKEHAWLKAAPSHILQQTLKDLDKACRDHGTFHVRWRAKSRWSPSFRFPDAKQIQVERLGRRWGRAKLPKLGWVTFRWSRPLGGEVRSATVSRKGTHWFVSFLVDDGHQAPEQHAMPNTAVGIDRGVKVAAVTSDGEFHDRPFVTEGETTRYRCLQQRLARSKKGSANRRRTVAAMNRIMGRVTDRRSDFCAQTAAHIVSKNALVALEDLKTRSMSASASGTLTEPGKQVAQKRGLNKAILDKGWHKLELALQNAARYTGSAVVKVPAAYTSQRCSACGFVAEGNRESQAIFRCKAEGCGHAENADVNAAKNIRHAGGQPVSACGDLGTGRSVKQEPVSRATGRNPGVARSAT</sequence>
<feature type="domain" description="Probable transposase IS891/IS1136/IS1341" evidence="8">
    <location>
        <begin position="168"/>
        <end position="276"/>
    </location>
</feature>
<dbReference type="RefSeq" id="WP_344290562.1">
    <property type="nucleotide sequence ID" value="NZ_BAAAPF010000087.1"/>
</dbReference>
<keyword evidence="11" id="KW-0378">Hydrolase</keyword>
<evidence type="ECO:0000313" key="11">
    <source>
        <dbReference type="EMBL" id="GAA2125219.1"/>
    </source>
</evidence>
<keyword evidence="3" id="KW-0479">Metal-binding</keyword>
<evidence type="ECO:0000259" key="9">
    <source>
        <dbReference type="Pfam" id="PF07282"/>
    </source>
</evidence>
<proteinExistence type="inferred from homology"/>
<evidence type="ECO:0000256" key="3">
    <source>
        <dbReference type="ARBA" id="ARBA00022723"/>
    </source>
</evidence>
<dbReference type="InterPro" id="IPR001959">
    <property type="entry name" value="Transposase"/>
</dbReference>
<feature type="domain" description="Cas12f1-like TNB" evidence="9">
    <location>
        <begin position="304"/>
        <end position="372"/>
    </location>
</feature>
<evidence type="ECO:0000256" key="1">
    <source>
        <dbReference type="ARBA" id="ARBA00008761"/>
    </source>
</evidence>
<keyword evidence="11" id="KW-0255">Endonuclease</keyword>
<dbReference type="InterPro" id="IPR010095">
    <property type="entry name" value="Cas12f1-like_TNB"/>
</dbReference>
<evidence type="ECO:0000256" key="5">
    <source>
        <dbReference type="ARBA" id="ARBA00023125"/>
    </source>
</evidence>
<dbReference type="NCBIfam" id="NF040570">
    <property type="entry name" value="guided_TnpB"/>
    <property type="match status" value="1"/>
</dbReference>
<evidence type="ECO:0000259" key="8">
    <source>
        <dbReference type="Pfam" id="PF01385"/>
    </source>
</evidence>
<evidence type="ECO:0000256" key="4">
    <source>
        <dbReference type="ARBA" id="ARBA00022833"/>
    </source>
</evidence>
<feature type="region of interest" description="Disordered" evidence="7">
    <location>
        <begin position="380"/>
        <end position="412"/>
    </location>
</feature>
<comment type="similarity">
    <text evidence="1">In the C-terminal section; belongs to the transposase 35 family.</text>
</comment>
<dbReference type="InterPro" id="IPR021027">
    <property type="entry name" value="Transposase_put_HTH"/>
</dbReference>
<keyword evidence="2" id="KW-0815">Transposition</keyword>
<gene>
    <name evidence="11" type="ORF">GCM10009802_30580</name>
</gene>
<keyword evidence="11" id="KW-0540">Nuclease</keyword>
<evidence type="ECO:0000256" key="2">
    <source>
        <dbReference type="ARBA" id="ARBA00022578"/>
    </source>
</evidence>
<evidence type="ECO:0000256" key="6">
    <source>
        <dbReference type="ARBA" id="ARBA00023172"/>
    </source>
</evidence>
<keyword evidence="12" id="KW-1185">Reference proteome</keyword>
<evidence type="ECO:0000313" key="12">
    <source>
        <dbReference type="Proteomes" id="UP001500443"/>
    </source>
</evidence>
<dbReference type="EMBL" id="BAAAPF010000087">
    <property type="protein sequence ID" value="GAA2125219.1"/>
    <property type="molecule type" value="Genomic_DNA"/>
</dbReference>
<dbReference type="Pfam" id="PF01385">
    <property type="entry name" value="OrfB_IS605"/>
    <property type="match status" value="1"/>
</dbReference>
<reference evidence="12" key="1">
    <citation type="journal article" date="2019" name="Int. J. Syst. Evol. Microbiol.">
        <title>The Global Catalogue of Microorganisms (GCM) 10K type strain sequencing project: providing services to taxonomists for standard genome sequencing and annotation.</title>
        <authorList>
            <consortium name="The Broad Institute Genomics Platform"/>
            <consortium name="The Broad Institute Genome Sequencing Center for Infectious Disease"/>
            <person name="Wu L."/>
            <person name="Ma J."/>
        </authorList>
    </citation>
    <scope>NUCLEOTIDE SEQUENCE [LARGE SCALE GENOMIC DNA]</scope>
    <source>
        <strain evidence="12">JCM 15481</strain>
    </source>
</reference>